<protein>
    <submittedName>
        <fullName evidence="1">Uncharacterized protein</fullName>
    </submittedName>
</protein>
<accession>C6M1V0</accession>
<organism evidence="1 2">
    <name type="scientific">Neisseria sicca ATCC 29256</name>
    <dbReference type="NCBI Taxonomy" id="547045"/>
    <lineage>
        <taxon>Bacteria</taxon>
        <taxon>Pseudomonadati</taxon>
        <taxon>Pseudomonadota</taxon>
        <taxon>Betaproteobacteria</taxon>
        <taxon>Neisseriales</taxon>
        <taxon>Neisseriaceae</taxon>
        <taxon>Neisseria</taxon>
    </lineage>
</organism>
<dbReference type="EMBL" id="ACKO02000002">
    <property type="protein sequence ID" value="EET45778.1"/>
    <property type="molecule type" value="Genomic_DNA"/>
</dbReference>
<gene>
    <name evidence="1" type="ORF">NEISICOT_00487</name>
</gene>
<evidence type="ECO:0000313" key="1">
    <source>
        <dbReference type="EMBL" id="EET45778.1"/>
    </source>
</evidence>
<dbReference type="Proteomes" id="UP000005365">
    <property type="component" value="Unassembled WGS sequence"/>
</dbReference>
<evidence type="ECO:0000313" key="2">
    <source>
        <dbReference type="Proteomes" id="UP000005365"/>
    </source>
</evidence>
<comment type="caution">
    <text evidence="1">The sequence shown here is derived from an EMBL/GenBank/DDBJ whole genome shotgun (WGS) entry which is preliminary data.</text>
</comment>
<dbReference type="AlphaFoldDB" id="C6M1V0"/>
<keyword evidence="2" id="KW-1185">Reference proteome</keyword>
<reference evidence="1" key="1">
    <citation type="submission" date="2009-07" db="EMBL/GenBank/DDBJ databases">
        <authorList>
            <person name="Weinstock G."/>
            <person name="Sodergren E."/>
            <person name="Clifton S."/>
            <person name="Fulton L."/>
            <person name="Fulton B."/>
            <person name="Courtney L."/>
            <person name="Fronick C."/>
            <person name="Harrison M."/>
            <person name="Strong C."/>
            <person name="Farmer C."/>
            <person name="Delahaunty K."/>
            <person name="Markovic C."/>
            <person name="Hall O."/>
            <person name="Minx P."/>
            <person name="Tomlinson C."/>
            <person name="Mitreva M."/>
            <person name="Nelson J."/>
            <person name="Hou S."/>
            <person name="Wollam A."/>
            <person name="Pepin K.H."/>
            <person name="Johnson M."/>
            <person name="Bhonagiri V."/>
            <person name="Nash W.E."/>
            <person name="Warren W."/>
            <person name="Chinwalla A."/>
            <person name="Mardis E.R."/>
            <person name="Wilson R.K."/>
        </authorList>
    </citation>
    <scope>NUCLEOTIDE SEQUENCE [LARGE SCALE GENOMIC DNA]</scope>
    <source>
        <strain evidence="1">ATCC 29256</strain>
    </source>
</reference>
<sequence length="83" mass="9563">MAAFQTASFLILRSVLRMRAVGCLASQIHKDRPLPQPSPAERERELFLMVHYKKGGSKVNDKHLHSCFLFLILYINSLFYVNV</sequence>
<name>C6M1V0_NEISI</name>
<proteinExistence type="predicted"/>